<accession>A0A6H9YW22</accession>
<sequence>MAPAAKIVAMTACAGAALSIGALTGTPASAEATQVTAPATRQTPAVRQAPADPQVSAAACRNAWSKISGASVTGRICWNSSKIWASGKMYDTKGDHRSACIKIYYVKNYARTPMLDCIDNSKPGKTEGWRFSVKVKGTKKFYVKACSKNKLRTSWTRSGAEVAASGISAGLLMGAASPTDFRGDAAPPASPRR</sequence>
<dbReference type="RefSeq" id="WP_151563930.1">
    <property type="nucleotide sequence ID" value="NZ_WBMT01000012.1"/>
</dbReference>
<reference evidence="2 3" key="1">
    <citation type="submission" date="2019-09" db="EMBL/GenBank/DDBJ databases">
        <title>Actinomadura physcomitrii sp. nov., a novel actinomycete isolated from moss [Physcomitrium sphaericum (Ludw) Fuernr].</title>
        <authorList>
            <person name="Zhuang X."/>
            <person name="Liu C."/>
        </authorList>
    </citation>
    <scope>NUCLEOTIDE SEQUENCE [LARGE SCALE GENOMIC DNA]</scope>
    <source>
        <strain evidence="2 3">HMC1</strain>
    </source>
</reference>
<name>A0A6H9YW22_9ACTN</name>
<dbReference type="Proteomes" id="UP000468735">
    <property type="component" value="Unassembled WGS sequence"/>
</dbReference>
<evidence type="ECO:0000313" key="2">
    <source>
        <dbReference type="EMBL" id="KAB2345949.1"/>
    </source>
</evidence>
<feature type="chain" id="PRO_5026258067" description="Ricin-type beta-trefoil lectin domain protein" evidence="1">
    <location>
        <begin position="31"/>
        <end position="193"/>
    </location>
</feature>
<feature type="signal peptide" evidence="1">
    <location>
        <begin position="1"/>
        <end position="30"/>
    </location>
</feature>
<evidence type="ECO:0000313" key="3">
    <source>
        <dbReference type="Proteomes" id="UP000468735"/>
    </source>
</evidence>
<comment type="caution">
    <text evidence="2">The sequence shown here is derived from an EMBL/GenBank/DDBJ whole genome shotgun (WGS) entry which is preliminary data.</text>
</comment>
<evidence type="ECO:0000256" key="1">
    <source>
        <dbReference type="SAM" id="SignalP"/>
    </source>
</evidence>
<organism evidence="2 3">
    <name type="scientific">Actinomadura rudentiformis</name>
    <dbReference type="NCBI Taxonomy" id="359158"/>
    <lineage>
        <taxon>Bacteria</taxon>
        <taxon>Bacillati</taxon>
        <taxon>Actinomycetota</taxon>
        <taxon>Actinomycetes</taxon>
        <taxon>Streptosporangiales</taxon>
        <taxon>Thermomonosporaceae</taxon>
        <taxon>Actinomadura</taxon>
    </lineage>
</organism>
<proteinExistence type="predicted"/>
<protein>
    <recommendedName>
        <fullName evidence="4">Ricin-type beta-trefoil lectin domain protein</fullName>
    </recommendedName>
</protein>
<evidence type="ECO:0008006" key="4">
    <source>
        <dbReference type="Google" id="ProtNLM"/>
    </source>
</evidence>
<dbReference type="EMBL" id="WBMT01000012">
    <property type="protein sequence ID" value="KAB2345949.1"/>
    <property type="molecule type" value="Genomic_DNA"/>
</dbReference>
<keyword evidence="3" id="KW-1185">Reference proteome</keyword>
<dbReference type="AlphaFoldDB" id="A0A6H9YW22"/>
<keyword evidence="1" id="KW-0732">Signal</keyword>
<gene>
    <name evidence="2" type="ORF">F8566_24835</name>
</gene>